<dbReference type="InterPro" id="IPR019787">
    <property type="entry name" value="Znf_PHD-finger"/>
</dbReference>
<evidence type="ECO:0000256" key="3">
    <source>
        <dbReference type="ARBA" id="ARBA00022833"/>
    </source>
</evidence>
<dbReference type="InterPro" id="IPR001965">
    <property type="entry name" value="Znf_PHD"/>
</dbReference>
<proteinExistence type="predicted"/>
<name>A0ABM2A0C8_AEDAL</name>
<keyword evidence="2 4" id="KW-0863">Zinc-finger</keyword>
<reference evidence="8" key="1">
    <citation type="journal article" date="2015" name="Proc. Natl. Acad. Sci. U.S.A.">
        <title>Genome sequence of the Asian Tiger mosquito, Aedes albopictus, reveals insights into its biology, genetics, and evolution.</title>
        <authorList>
            <person name="Chen X.G."/>
            <person name="Jiang X."/>
            <person name="Gu J."/>
            <person name="Xu M."/>
            <person name="Wu Y."/>
            <person name="Deng Y."/>
            <person name="Zhang C."/>
            <person name="Bonizzoni M."/>
            <person name="Dermauw W."/>
            <person name="Vontas J."/>
            <person name="Armbruster P."/>
            <person name="Huang X."/>
            <person name="Yang Y."/>
            <person name="Zhang H."/>
            <person name="He W."/>
            <person name="Peng H."/>
            <person name="Liu Y."/>
            <person name="Wu K."/>
            <person name="Chen J."/>
            <person name="Lirakis M."/>
            <person name="Topalis P."/>
            <person name="Van Leeuwen T."/>
            <person name="Hall A.B."/>
            <person name="Jiang X."/>
            <person name="Thorpe C."/>
            <person name="Mueller R.L."/>
            <person name="Sun C."/>
            <person name="Waterhouse R.M."/>
            <person name="Yan G."/>
            <person name="Tu Z.J."/>
            <person name="Fang X."/>
            <person name="James A.A."/>
        </authorList>
    </citation>
    <scope>NUCLEOTIDE SEQUENCE [LARGE SCALE GENOMIC DNA]</scope>
    <source>
        <strain evidence="8">Foshan</strain>
    </source>
</reference>
<evidence type="ECO:0000256" key="1">
    <source>
        <dbReference type="ARBA" id="ARBA00022723"/>
    </source>
</evidence>
<dbReference type="SUPFAM" id="SSF57903">
    <property type="entry name" value="FYVE/PHD zinc finger"/>
    <property type="match status" value="1"/>
</dbReference>
<dbReference type="InterPro" id="IPR013083">
    <property type="entry name" value="Znf_RING/FYVE/PHD"/>
</dbReference>
<dbReference type="GeneID" id="134288800"/>
<dbReference type="PROSITE" id="PS50016">
    <property type="entry name" value="ZF_PHD_2"/>
    <property type="match status" value="1"/>
</dbReference>
<dbReference type="Proteomes" id="UP000069940">
    <property type="component" value="Unassembled WGS sequence"/>
</dbReference>
<protein>
    <recommendedName>
        <fullName evidence="6">PHD-type domain-containing protein</fullName>
    </recommendedName>
</protein>
<evidence type="ECO:0000259" key="6">
    <source>
        <dbReference type="PROSITE" id="PS50016"/>
    </source>
</evidence>
<reference evidence="7" key="2">
    <citation type="submission" date="2025-05" db="UniProtKB">
        <authorList>
            <consortium name="EnsemblMetazoa"/>
        </authorList>
    </citation>
    <scope>IDENTIFICATION</scope>
    <source>
        <strain evidence="7">Foshan</strain>
    </source>
</reference>
<feature type="domain" description="PHD-type" evidence="6">
    <location>
        <begin position="6"/>
        <end position="55"/>
    </location>
</feature>
<feature type="region of interest" description="Disordered" evidence="5">
    <location>
        <begin position="236"/>
        <end position="255"/>
    </location>
</feature>
<evidence type="ECO:0000313" key="8">
    <source>
        <dbReference type="Proteomes" id="UP000069940"/>
    </source>
</evidence>
<keyword evidence="8" id="KW-1185">Reference proteome</keyword>
<evidence type="ECO:0000313" key="7">
    <source>
        <dbReference type="EnsemblMetazoa" id="AALFPA23_023284.P34630"/>
    </source>
</evidence>
<feature type="region of interest" description="Disordered" evidence="5">
    <location>
        <begin position="114"/>
        <end position="133"/>
    </location>
</feature>
<dbReference type="PROSITE" id="PS01359">
    <property type="entry name" value="ZF_PHD_1"/>
    <property type="match status" value="1"/>
</dbReference>
<dbReference type="Gene3D" id="3.30.40.10">
    <property type="entry name" value="Zinc/RING finger domain, C3HC4 (zinc finger)"/>
    <property type="match status" value="1"/>
</dbReference>
<evidence type="ECO:0000256" key="2">
    <source>
        <dbReference type="ARBA" id="ARBA00022771"/>
    </source>
</evidence>
<evidence type="ECO:0000256" key="5">
    <source>
        <dbReference type="SAM" id="MobiDB-lite"/>
    </source>
</evidence>
<dbReference type="EnsemblMetazoa" id="AALFPA23_023284.R34630">
    <property type="protein sequence ID" value="AALFPA23_023284.P34630"/>
    <property type="gene ID" value="AALFPA23_023284"/>
</dbReference>
<dbReference type="InterPro" id="IPR011011">
    <property type="entry name" value="Znf_FYVE_PHD"/>
</dbReference>
<keyword evidence="3" id="KW-0862">Zinc</keyword>
<keyword evidence="1" id="KW-0479">Metal-binding</keyword>
<dbReference type="SMART" id="SM00249">
    <property type="entry name" value="PHD"/>
    <property type="match status" value="1"/>
</dbReference>
<accession>A0ABM2A0C8</accession>
<dbReference type="InterPro" id="IPR019786">
    <property type="entry name" value="Zinc_finger_PHD-type_CS"/>
</dbReference>
<dbReference type="Pfam" id="PF00628">
    <property type="entry name" value="PHD"/>
    <property type="match status" value="1"/>
</dbReference>
<dbReference type="RefSeq" id="XP_062710664.1">
    <property type="nucleotide sequence ID" value="XM_062854680.1"/>
</dbReference>
<organism evidence="7 8">
    <name type="scientific">Aedes albopictus</name>
    <name type="common">Asian tiger mosquito</name>
    <name type="synonym">Stegomyia albopicta</name>
    <dbReference type="NCBI Taxonomy" id="7160"/>
    <lineage>
        <taxon>Eukaryota</taxon>
        <taxon>Metazoa</taxon>
        <taxon>Ecdysozoa</taxon>
        <taxon>Arthropoda</taxon>
        <taxon>Hexapoda</taxon>
        <taxon>Insecta</taxon>
        <taxon>Pterygota</taxon>
        <taxon>Neoptera</taxon>
        <taxon>Endopterygota</taxon>
        <taxon>Diptera</taxon>
        <taxon>Nematocera</taxon>
        <taxon>Culicoidea</taxon>
        <taxon>Culicidae</taxon>
        <taxon>Culicinae</taxon>
        <taxon>Aedini</taxon>
        <taxon>Aedes</taxon>
        <taxon>Stegomyia</taxon>
    </lineage>
</organism>
<sequence length="255" mass="28402">MSAQEVSNCRGCTRPDEAEDMVACDECSQWWHYGCAGVAASVCNRSWRCVTCVKHSSYGSALPSGSVNTAGTSARLRLQQLTEAKALEDRLRKEQADKEREYLQMKHQLEAELEAEERSASSYASSGGSGYGHRRREDIRKWIVQQQNIQAPDVKHAVVASTPIDPASLRLDPTKAVQIRGDDHNQHIPPTVAEHQGYPWQYTLLENLQRLPTQTGPPVGSTSETPIIYAMQLNTRKQQSTMPPLDYGLPSRNIP</sequence>
<evidence type="ECO:0000256" key="4">
    <source>
        <dbReference type="PROSITE-ProRule" id="PRU00146"/>
    </source>
</evidence>